<proteinExistence type="predicted"/>
<evidence type="ECO:0000256" key="1">
    <source>
        <dbReference type="SAM" id="MobiDB-lite"/>
    </source>
</evidence>
<organism evidence="2">
    <name type="scientific">Rhizophora mucronata</name>
    <name type="common">Asiatic mangrove</name>
    <dbReference type="NCBI Taxonomy" id="61149"/>
    <lineage>
        <taxon>Eukaryota</taxon>
        <taxon>Viridiplantae</taxon>
        <taxon>Streptophyta</taxon>
        <taxon>Embryophyta</taxon>
        <taxon>Tracheophyta</taxon>
        <taxon>Spermatophyta</taxon>
        <taxon>Magnoliopsida</taxon>
        <taxon>eudicotyledons</taxon>
        <taxon>Gunneridae</taxon>
        <taxon>Pentapetalae</taxon>
        <taxon>rosids</taxon>
        <taxon>fabids</taxon>
        <taxon>Malpighiales</taxon>
        <taxon>Rhizophoraceae</taxon>
        <taxon>Rhizophora</taxon>
    </lineage>
</organism>
<sequence>MGLAEDRTHDGDKISGMGKMFKSKDPL</sequence>
<name>A0A2P2QQG0_RHIMU</name>
<protein>
    <submittedName>
        <fullName evidence="2">Uncharacterized protein</fullName>
    </submittedName>
</protein>
<dbReference type="EMBL" id="GGEC01088703">
    <property type="protein sequence ID" value="MBX69187.1"/>
    <property type="molecule type" value="Transcribed_RNA"/>
</dbReference>
<reference evidence="2" key="1">
    <citation type="submission" date="2018-02" db="EMBL/GenBank/DDBJ databases">
        <title>Rhizophora mucronata_Transcriptome.</title>
        <authorList>
            <person name="Meera S.P."/>
            <person name="Sreeshan A."/>
            <person name="Augustine A."/>
        </authorList>
    </citation>
    <scope>NUCLEOTIDE SEQUENCE</scope>
    <source>
        <tissue evidence="2">Leaf</tissue>
    </source>
</reference>
<feature type="region of interest" description="Disordered" evidence="1">
    <location>
        <begin position="1"/>
        <end position="27"/>
    </location>
</feature>
<feature type="compositionally biased region" description="Basic and acidic residues" evidence="1">
    <location>
        <begin position="1"/>
        <end position="13"/>
    </location>
</feature>
<accession>A0A2P2QQG0</accession>
<evidence type="ECO:0000313" key="2">
    <source>
        <dbReference type="EMBL" id="MBX69187.1"/>
    </source>
</evidence>
<dbReference type="AlphaFoldDB" id="A0A2P2QQG0"/>